<gene>
    <name evidence="2" type="ORF">FHU39_001497</name>
</gene>
<name>A0A839N628_9MICO</name>
<dbReference type="Pfam" id="PF08021">
    <property type="entry name" value="FAD_binding_9"/>
    <property type="match status" value="1"/>
</dbReference>
<dbReference type="InterPro" id="IPR013113">
    <property type="entry name" value="SIP_FAD-bd"/>
</dbReference>
<organism evidence="2 3">
    <name type="scientific">Flexivirga oryzae</name>
    <dbReference type="NCBI Taxonomy" id="1794944"/>
    <lineage>
        <taxon>Bacteria</taxon>
        <taxon>Bacillati</taxon>
        <taxon>Actinomycetota</taxon>
        <taxon>Actinomycetes</taxon>
        <taxon>Micrococcales</taxon>
        <taxon>Dermacoccaceae</taxon>
        <taxon>Flexivirga</taxon>
    </lineage>
</organism>
<dbReference type="PROSITE" id="PS51384">
    <property type="entry name" value="FAD_FR"/>
    <property type="match status" value="1"/>
</dbReference>
<dbReference type="Gene3D" id="3.40.50.80">
    <property type="entry name" value="Nucleotide-binding domain of ferredoxin-NADP reductase (FNR) module"/>
    <property type="match status" value="1"/>
</dbReference>
<keyword evidence="3" id="KW-1185">Reference proteome</keyword>
<accession>A0A839N628</accession>
<dbReference type="InterPro" id="IPR007037">
    <property type="entry name" value="SIP_rossman_dom"/>
</dbReference>
<proteinExistence type="predicted"/>
<dbReference type="Proteomes" id="UP000559182">
    <property type="component" value="Unassembled WGS sequence"/>
</dbReference>
<feature type="domain" description="FAD-binding FR-type" evidence="1">
    <location>
        <begin position="10"/>
        <end position="142"/>
    </location>
</feature>
<sequence>MGFNDGRKISGLYRVEVDQSERVSPNVQRLTFAGDDLRTIPQHGYDQWFRLFLPHPDGTTDFDAVPEKFGIGGYLRYLTKKSGTRPPFRSYTVRTLRRERGELDVDFVIHGDTGIAGPWAQQAERGERAVILDQGRGFDPLDDANFVLLVGDDSALPAVAGILRDLPRDAQGLAIIELGDDDDRQSLDAPEHFEVRWLSRPDSHATPGLAALAEVQAFTPSDPATLQVYVGGEQAMVAGCRRHLVGAGVPKTRIQFTGYWKVGRAG</sequence>
<dbReference type="GO" id="GO:0016491">
    <property type="term" value="F:oxidoreductase activity"/>
    <property type="evidence" value="ECO:0007669"/>
    <property type="project" value="InterPro"/>
</dbReference>
<dbReference type="RefSeq" id="WP_183319774.1">
    <property type="nucleotide sequence ID" value="NZ_JACHVQ010000001.1"/>
</dbReference>
<evidence type="ECO:0000259" key="1">
    <source>
        <dbReference type="PROSITE" id="PS51384"/>
    </source>
</evidence>
<dbReference type="InterPro" id="IPR017938">
    <property type="entry name" value="Riboflavin_synthase-like_b-brl"/>
</dbReference>
<reference evidence="2 3" key="1">
    <citation type="submission" date="2020-08" db="EMBL/GenBank/DDBJ databases">
        <title>Sequencing the genomes of 1000 actinobacteria strains.</title>
        <authorList>
            <person name="Klenk H.-P."/>
        </authorList>
    </citation>
    <scope>NUCLEOTIDE SEQUENCE [LARGE SCALE GENOMIC DNA]</scope>
    <source>
        <strain evidence="2 3">DSM 105369</strain>
    </source>
</reference>
<dbReference type="SUPFAM" id="SSF63380">
    <property type="entry name" value="Riboflavin synthase domain-like"/>
    <property type="match status" value="1"/>
</dbReference>
<dbReference type="Gene3D" id="2.40.30.10">
    <property type="entry name" value="Translation factors"/>
    <property type="match status" value="1"/>
</dbReference>
<comment type="caution">
    <text evidence="2">The sequence shown here is derived from an EMBL/GenBank/DDBJ whole genome shotgun (WGS) entry which is preliminary data.</text>
</comment>
<dbReference type="PANTHER" id="PTHR30157">
    <property type="entry name" value="FERRIC REDUCTASE, NADPH-DEPENDENT"/>
    <property type="match status" value="1"/>
</dbReference>
<dbReference type="CDD" id="cd06193">
    <property type="entry name" value="siderophore_interacting"/>
    <property type="match status" value="1"/>
</dbReference>
<dbReference type="EMBL" id="JACHVQ010000001">
    <property type="protein sequence ID" value="MBB2891513.1"/>
    <property type="molecule type" value="Genomic_DNA"/>
</dbReference>
<dbReference type="PANTHER" id="PTHR30157:SF0">
    <property type="entry name" value="NADPH-DEPENDENT FERRIC-CHELATE REDUCTASE"/>
    <property type="match status" value="1"/>
</dbReference>
<protein>
    <submittedName>
        <fullName evidence="2">NADPH-dependent ferric siderophore reductase</fullName>
    </submittedName>
</protein>
<dbReference type="AlphaFoldDB" id="A0A839N628"/>
<evidence type="ECO:0000313" key="2">
    <source>
        <dbReference type="EMBL" id="MBB2891513.1"/>
    </source>
</evidence>
<dbReference type="InterPro" id="IPR039374">
    <property type="entry name" value="SIP_fam"/>
</dbReference>
<dbReference type="Pfam" id="PF04954">
    <property type="entry name" value="SIP"/>
    <property type="match status" value="1"/>
</dbReference>
<evidence type="ECO:0000313" key="3">
    <source>
        <dbReference type="Proteomes" id="UP000559182"/>
    </source>
</evidence>
<dbReference type="InterPro" id="IPR017927">
    <property type="entry name" value="FAD-bd_FR_type"/>
</dbReference>
<dbReference type="InterPro" id="IPR039261">
    <property type="entry name" value="FNR_nucleotide-bd"/>
</dbReference>